<organism evidence="9 10">
    <name type="scientific">Paenibacillus solisilvae</name>
    <dbReference type="NCBI Taxonomy" id="2486751"/>
    <lineage>
        <taxon>Bacteria</taxon>
        <taxon>Bacillati</taxon>
        <taxon>Bacillota</taxon>
        <taxon>Bacilli</taxon>
        <taxon>Bacillales</taxon>
        <taxon>Paenibacillaceae</taxon>
        <taxon>Paenibacillus</taxon>
    </lineage>
</organism>
<evidence type="ECO:0000256" key="4">
    <source>
        <dbReference type="ARBA" id="ARBA00022692"/>
    </source>
</evidence>
<feature type="transmembrane region" description="Helical" evidence="7">
    <location>
        <begin position="108"/>
        <end position="128"/>
    </location>
</feature>
<dbReference type="SUPFAM" id="SSF161098">
    <property type="entry name" value="MetI-like"/>
    <property type="match status" value="1"/>
</dbReference>
<evidence type="ECO:0000256" key="7">
    <source>
        <dbReference type="RuleBase" id="RU363032"/>
    </source>
</evidence>
<keyword evidence="6 7" id="KW-0472">Membrane</keyword>
<evidence type="ECO:0000256" key="6">
    <source>
        <dbReference type="ARBA" id="ARBA00023136"/>
    </source>
</evidence>
<evidence type="ECO:0000259" key="8">
    <source>
        <dbReference type="PROSITE" id="PS50928"/>
    </source>
</evidence>
<keyword evidence="4 7" id="KW-0812">Transmembrane</keyword>
<evidence type="ECO:0000256" key="1">
    <source>
        <dbReference type="ARBA" id="ARBA00004651"/>
    </source>
</evidence>
<dbReference type="RefSeq" id="WP_379188732.1">
    <property type="nucleotide sequence ID" value="NZ_JBHSOW010000047.1"/>
</dbReference>
<feature type="transmembrane region" description="Helical" evidence="7">
    <location>
        <begin position="262"/>
        <end position="284"/>
    </location>
</feature>
<name>A0ABW0VYS1_9BACL</name>
<feature type="transmembrane region" description="Helical" evidence="7">
    <location>
        <begin position="157"/>
        <end position="180"/>
    </location>
</feature>
<accession>A0ABW0VYS1</accession>
<evidence type="ECO:0000256" key="3">
    <source>
        <dbReference type="ARBA" id="ARBA00022475"/>
    </source>
</evidence>
<keyword evidence="10" id="KW-1185">Reference proteome</keyword>
<evidence type="ECO:0000256" key="2">
    <source>
        <dbReference type="ARBA" id="ARBA00022448"/>
    </source>
</evidence>
<feature type="transmembrane region" description="Helical" evidence="7">
    <location>
        <begin position="201"/>
        <end position="226"/>
    </location>
</feature>
<dbReference type="InterPro" id="IPR035906">
    <property type="entry name" value="MetI-like_sf"/>
</dbReference>
<dbReference type="InterPro" id="IPR000515">
    <property type="entry name" value="MetI-like"/>
</dbReference>
<gene>
    <name evidence="9" type="ORF">ACFPYJ_13785</name>
</gene>
<dbReference type="InterPro" id="IPR051393">
    <property type="entry name" value="ABC_transporter_permease"/>
</dbReference>
<protein>
    <submittedName>
        <fullName evidence="9">Carbohydrate ABC transporter permease</fullName>
    </submittedName>
</protein>
<feature type="domain" description="ABC transmembrane type-1" evidence="8">
    <location>
        <begin position="71"/>
        <end position="283"/>
    </location>
</feature>
<keyword evidence="2 7" id="KW-0813">Transport</keyword>
<dbReference type="PROSITE" id="PS50928">
    <property type="entry name" value="ABC_TM1"/>
    <property type="match status" value="1"/>
</dbReference>
<dbReference type="EMBL" id="JBHSOW010000047">
    <property type="protein sequence ID" value="MFC5650177.1"/>
    <property type="molecule type" value="Genomic_DNA"/>
</dbReference>
<dbReference type="CDD" id="cd06261">
    <property type="entry name" value="TM_PBP2"/>
    <property type="match status" value="1"/>
</dbReference>
<dbReference type="Pfam" id="PF00528">
    <property type="entry name" value="BPD_transp_1"/>
    <property type="match status" value="1"/>
</dbReference>
<reference evidence="10" key="1">
    <citation type="journal article" date="2019" name="Int. J. Syst. Evol. Microbiol.">
        <title>The Global Catalogue of Microorganisms (GCM) 10K type strain sequencing project: providing services to taxonomists for standard genome sequencing and annotation.</title>
        <authorList>
            <consortium name="The Broad Institute Genomics Platform"/>
            <consortium name="The Broad Institute Genome Sequencing Center for Infectious Disease"/>
            <person name="Wu L."/>
            <person name="Ma J."/>
        </authorList>
    </citation>
    <scope>NUCLEOTIDE SEQUENCE [LARGE SCALE GENOMIC DNA]</scope>
    <source>
        <strain evidence="10">CGMCC 1.3240</strain>
    </source>
</reference>
<keyword evidence="5 7" id="KW-1133">Transmembrane helix</keyword>
<dbReference type="SUPFAM" id="SSF160964">
    <property type="entry name" value="MalF N-terminal region-like"/>
    <property type="match status" value="1"/>
</dbReference>
<feature type="transmembrane region" description="Helical" evidence="7">
    <location>
        <begin position="12"/>
        <end position="33"/>
    </location>
</feature>
<dbReference type="PANTHER" id="PTHR30193:SF1">
    <property type="entry name" value="ABC TRANSPORTER PERMEASE PROTEIN YESP-RELATED"/>
    <property type="match status" value="1"/>
</dbReference>
<sequence length="298" mass="33312">MKKSFWKKDGTMGYLFILPGIIGFLFFVAYPLLSSVYFSMTKWSGFDTPKYIGLANFKYMFTTDPTFWPGLKATILYSLISVPLGLVLGLLLAMLLNKNLAGIKIFRTLFYLPVVLPIVATSTLWLFVYEPQFGLANNVLKLFGLNPVEWLTDSRTALMSLIVIALWGVGSNMIIFLGGLQSVPNDVYEAAEIDGAGKFRSFFNVTIPLITPTLFLQLITGMIGAFQTFVQPSILTKDGGPDFSTMLLNFSIYKNAFQGQDFGYAIAQVWVLFVLIILFTIIAFKSSSSFVYYENDSK</sequence>
<dbReference type="PANTHER" id="PTHR30193">
    <property type="entry name" value="ABC TRANSPORTER PERMEASE PROTEIN"/>
    <property type="match status" value="1"/>
</dbReference>
<comment type="caution">
    <text evidence="9">The sequence shown here is derived from an EMBL/GenBank/DDBJ whole genome shotgun (WGS) entry which is preliminary data.</text>
</comment>
<proteinExistence type="inferred from homology"/>
<keyword evidence="3" id="KW-1003">Cell membrane</keyword>
<evidence type="ECO:0000313" key="9">
    <source>
        <dbReference type="EMBL" id="MFC5650177.1"/>
    </source>
</evidence>
<dbReference type="Proteomes" id="UP001596047">
    <property type="component" value="Unassembled WGS sequence"/>
</dbReference>
<comment type="subcellular location">
    <subcellularLocation>
        <location evidence="1 7">Cell membrane</location>
        <topology evidence="1 7">Multi-pass membrane protein</topology>
    </subcellularLocation>
</comment>
<evidence type="ECO:0000313" key="10">
    <source>
        <dbReference type="Proteomes" id="UP001596047"/>
    </source>
</evidence>
<feature type="transmembrane region" description="Helical" evidence="7">
    <location>
        <begin position="75"/>
        <end position="96"/>
    </location>
</feature>
<dbReference type="Gene3D" id="1.10.3720.10">
    <property type="entry name" value="MetI-like"/>
    <property type="match status" value="1"/>
</dbReference>
<evidence type="ECO:0000256" key="5">
    <source>
        <dbReference type="ARBA" id="ARBA00022989"/>
    </source>
</evidence>
<comment type="similarity">
    <text evidence="7">Belongs to the binding-protein-dependent transport system permease family.</text>
</comment>